<dbReference type="GO" id="GO:0005737">
    <property type="term" value="C:cytoplasm"/>
    <property type="evidence" value="ECO:0007669"/>
    <property type="project" value="UniProtKB-SubCell"/>
</dbReference>
<protein>
    <recommendedName>
        <fullName evidence="6">RNA polymerase sigma factor SigI</fullName>
    </recommendedName>
</protein>
<evidence type="ECO:0000313" key="8">
    <source>
        <dbReference type="EMBL" id="HIX51467.1"/>
    </source>
</evidence>
<comment type="subunit">
    <text evidence="6">Interacts with RsgI.</text>
</comment>
<dbReference type="EMBL" id="DXEU01000025">
    <property type="protein sequence ID" value="HIX51467.1"/>
    <property type="molecule type" value="Genomic_DNA"/>
</dbReference>
<comment type="function">
    <text evidence="6">Sigma factors are initiation factors that promote the attachment of RNA polymerase to specific initiation sites and are then released.</text>
</comment>
<comment type="similarity">
    <text evidence="6">Belongs to the sigma-70 factor family. SigI subfamily.</text>
</comment>
<keyword evidence="4 6" id="KW-0238">DNA-binding</keyword>
<comment type="activity regulation">
    <text evidence="6">Negatively regulated by the anti-sigma-I factor RsgI.</text>
</comment>
<feature type="domain" description="RNA polymerase sigma-70 region 2" evidence="7">
    <location>
        <begin position="7"/>
        <end position="76"/>
    </location>
</feature>
<dbReference type="InterPro" id="IPR014244">
    <property type="entry name" value="RNA_pol_sigma-I"/>
</dbReference>
<comment type="subcellular location">
    <subcellularLocation>
        <location evidence="6">Cytoplasm</location>
    </subcellularLocation>
</comment>
<evidence type="ECO:0000256" key="3">
    <source>
        <dbReference type="ARBA" id="ARBA00023082"/>
    </source>
</evidence>
<evidence type="ECO:0000256" key="4">
    <source>
        <dbReference type="ARBA" id="ARBA00023125"/>
    </source>
</evidence>
<dbReference type="Proteomes" id="UP000886780">
    <property type="component" value="Unassembled WGS sequence"/>
</dbReference>
<feature type="DNA-binding region" description="H-T-H motif" evidence="6">
    <location>
        <begin position="174"/>
        <end position="193"/>
    </location>
</feature>
<organism evidence="8 9">
    <name type="scientific">Candidatus Lachnoclostridium stercoripullorum</name>
    <dbReference type="NCBI Taxonomy" id="2838635"/>
    <lineage>
        <taxon>Bacteria</taxon>
        <taxon>Bacillati</taxon>
        <taxon>Bacillota</taxon>
        <taxon>Clostridia</taxon>
        <taxon>Lachnospirales</taxon>
        <taxon>Lachnospiraceae</taxon>
    </lineage>
</organism>
<feature type="short sequence motif" description="Polymerase core binding" evidence="6">
    <location>
        <begin position="32"/>
        <end position="45"/>
    </location>
</feature>
<evidence type="ECO:0000256" key="1">
    <source>
        <dbReference type="ARBA" id="ARBA00022490"/>
    </source>
</evidence>
<gene>
    <name evidence="6" type="primary">sigI</name>
    <name evidence="8" type="ORF">IAA28_01525</name>
</gene>
<keyword evidence="5 6" id="KW-0804">Transcription</keyword>
<keyword evidence="6" id="KW-0346">Stress response</keyword>
<dbReference type="PIRSF" id="PIRSF038953">
    <property type="entry name" value="SigI"/>
    <property type="match status" value="1"/>
</dbReference>
<comment type="caution">
    <text evidence="8">The sequence shown here is derived from an EMBL/GenBank/DDBJ whole genome shotgun (WGS) entry which is preliminary data.</text>
</comment>
<dbReference type="GO" id="GO:0003677">
    <property type="term" value="F:DNA binding"/>
    <property type="evidence" value="ECO:0007669"/>
    <property type="project" value="UniProtKB-UniRule"/>
</dbReference>
<dbReference type="Pfam" id="PF04542">
    <property type="entry name" value="Sigma70_r2"/>
    <property type="match status" value="1"/>
</dbReference>
<dbReference type="Gene3D" id="1.10.1740.10">
    <property type="match status" value="1"/>
</dbReference>
<sequence>MEKADRLIRDYIPFIRSETAKFLTRFCTDQDDEYSIALIAFHEAILGYSRERGAFLSYAAMLIRSRLIDYQRKEVRHQNQVSLYEEQEEDGRALVDELQDGRNHYEESANLEATKQEIEELAAVMANFGVSFSDVSDHSPKQERTLEACREAIRCGAEDGDLLAELLRTRRLPMARLAALSGVERKTLERHRKYILAMLLIQTNGYEIIRGHLRHVLRRRGGLTA</sequence>
<evidence type="ECO:0000256" key="6">
    <source>
        <dbReference type="HAMAP-Rule" id="MF_02064"/>
    </source>
</evidence>
<evidence type="ECO:0000313" key="9">
    <source>
        <dbReference type="Proteomes" id="UP000886780"/>
    </source>
</evidence>
<dbReference type="AlphaFoldDB" id="A0A9D1W412"/>
<reference evidence="8" key="2">
    <citation type="submission" date="2021-04" db="EMBL/GenBank/DDBJ databases">
        <authorList>
            <person name="Gilroy R."/>
        </authorList>
    </citation>
    <scope>NUCLEOTIDE SEQUENCE</scope>
    <source>
        <strain evidence="8">ChiGjej4B4-12881</strain>
    </source>
</reference>
<evidence type="ECO:0000256" key="5">
    <source>
        <dbReference type="ARBA" id="ARBA00023163"/>
    </source>
</evidence>
<dbReference type="GO" id="GO:0016987">
    <property type="term" value="F:sigma factor activity"/>
    <property type="evidence" value="ECO:0007669"/>
    <property type="project" value="UniProtKB-UniRule"/>
</dbReference>
<reference evidence="8" key="1">
    <citation type="journal article" date="2021" name="PeerJ">
        <title>Extensive microbial diversity within the chicken gut microbiome revealed by metagenomics and culture.</title>
        <authorList>
            <person name="Gilroy R."/>
            <person name="Ravi A."/>
            <person name="Getino M."/>
            <person name="Pursley I."/>
            <person name="Horton D.L."/>
            <person name="Alikhan N.F."/>
            <person name="Baker D."/>
            <person name="Gharbi K."/>
            <person name="Hall N."/>
            <person name="Watson M."/>
            <person name="Adriaenssens E.M."/>
            <person name="Foster-Nyarko E."/>
            <person name="Jarju S."/>
            <person name="Secka A."/>
            <person name="Antonio M."/>
            <person name="Oren A."/>
            <person name="Chaudhuri R.R."/>
            <person name="La Ragione R."/>
            <person name="Hildebrand F."/>
            <person name="Pallen M.J."/>
        </authorList>
    </citation>
    <scope>NUCLEOTIDE SEQUENCE</scope>
    <source>
        <strain evidence="8">ChiGjej4B4-12881</strain>
    </source>
</reference>
<dbReference type="HAMAP" id="MF_02064">
    <property type="entry name" value="Sigma70_SigI"/>
    <property type="match status" value="1"/>
</dbReference>
<dbReference type="SUPFAM" id="SSF88946">
    <property type="entry name" value="Sigma2 domain of RNA polymerase sigma factors"/>
    <property type="match status" value="1"/>
</dbReference>
<keyword evidence="1 6" id="KW-0963">Cytoplasm</keyword>
<dbReference type="InterPro" id="IPR013325">
    <property type="entry name" value="RNA_pol_sigma_r2"/>
</dbReference>
<proteinExistence type="inferred from homology"/>
<accession>A0A9D1W412</accession>
<evidence type="ECO:0000259" key="7">
    <source>
        <dbReference type="Pfam" id="PF04542"/>
    </source>
</evidence>
<evidence type="ECO:0000256" key="2">
    <source>
        <dbReference type="ARBA" id="ARBA00023015"/>
    </source>
</evidence>
<dbReference type="GO" id="GO:0006352">
    <property type="term" value="P:DNA-templated transcription initiation"/>
    <property type="evidence" value="ECO:0007669"/>
    <property type="project" value="UniProtKB-UniRule"/>
</dbReference>
<keyword evidence="2 6" id="KW-0805">Transcription regulation</keyword>
<dbReference type="InterPro" id="IPR007627">
    <property type="entry name" value="RNA_pol_sigma70_r2"/>
</dbReference>
<name>A0A9D1W412_9FIRM</name>
<keyword evidence="3 6" id="KW-0731">Sigma factor</keyword>